<accession>A0A8H5LNQ1</accession>
<protein>
    <submittedName>
        <fullName evidence="2">Uncharacterized protein</fullName>
    </submittedName>
</protein>
<feature type="compositionally biased region" description="Basic residues" evidence="1">
    <location>
        <begin position="118"/>
        <end position="134"/>
    </location>
</feature>
<evidence type="ECO:0000256" key="1">
    <source>
        <dbReference type="SAM" id="MobiDB-lite"/>
    </source>
</evidence>
<proteinExistence type="predicted"/>
<dbReference type="EMBL" id="JAACJO010000001">
    <property type="protein sequence ID" value="KAF5363863.1"/>
    <property type="molecule type" value="Genomic_DNA"/>
</dbReference>
<reference evidence="2 3" key="1">
    <citation type="journal article" date="2020" name="ISME J.">
        <title>Uncovering the hidden diversity of litter-decomposition mechanisms in mushroom-forming fungi.</title>
        <authorList>
            <person name="Floudas D."/>
            <person name="Bentzer J."/>
            <person name="Ahren D."/>
            <person name="Johansson T."/>
            <person name="Persson P."/>
            <person name="Tunlid A."/>
        </authorList>
    </citation>
    <scope>NUCLEOTIDE SEQUENCE [LARGE SCALE GENOMIC DNA]</scope>
    <source>
        <strain evidence="2 3">CBS 146.42</strain>
    </source>
</reference>
<dbReference type="Proteomes" id="UP000559027">
    <property type="component" value="Unassembled WGS sequence"/>
</dbReference>
<organism evidence="2 3">
    <name type="scientific">Leucocoprinus leucothites</name>
    <dbReference type="NCBI Taxonomy" id="201217"/>
    <lineage>
        <taxon>Eukaryota</taxon>
        <taxon>Fungi</taxon>
        <taxon>Dikarya</taxon>
        <taxon>Basidiomycota</taxon>
        <taxon>Agaricomycotina</taxon>
        <taxon>Agaricomycetes</taxon>
        <taxon>Agaricomycetidae</taxon>
        <taxon>Agaricales</taxon>
        <taxon>Agaricineae</taxon>
        <taxon>Agaricaceae</taxon>
        <taxon>Leucocoprinus</taxon>
    </lineage>
</organism>
<sequence length="145" mass="16229">MYKSRVACTTGRKSAEPLENSEVAEEGKRVALEYVRLDKGLGGDAVMLPLFRNDGWSVTTSTRVPKDMPEPELSGGQAYVLLVPVCSFRAIYHFCASTDHAILDREPLNLQTGPERLSKRRQYKAGRRHRAPRRTKSDVGATPQR</sequence>
<evidence type="ECO:0000313" key="2">
    <source>
        <dbReference type="EMBL" id="KAF5363863.1"/>
    </source>
</evidence>
<dbReference type="AlphaFoldDB" id="A0A8H5LNQ1"/>
<evidence type="ECO:0000313" key="3">
    <source>
        <dbReference type="Proteomes" id="UP000559027"/>
    </source>
</evidence>
<feature type="region of interest" description="Disordered" evidence="1">
    <location>
        <begin position="113"/>
        <end position="145"/>
    </location>
</feature>
<keyword evidence="3" id="KW-1185">Reference proteome</keyword>
<name>A0A8H5LNQ1_9AGAR</name>
<gene>
    <name evidence="2" type="ORF">D9756_001080</name>
</gene>
<comment type="caution">
    <text evidence="2">The sequence shown here is derived from an EMBL/GenBank/DDBJ whole genome shotgun (WGS) entry which is preliminary data.</text>
</comment>